<evidence type="ECO:0000313" key="5">
    <source>
        <dbReference type="Proteomes" id="UP001215598"/>
    </source>
</evidence>
<proteinExistence type="inferred from homology"/>
<evidence type="ECO:0000256" key="3">
    <source>
        <dbReference type="SAM" id="SignalP"/>
    </source>
</evidence>
<keyword evidence="5" id="KW-1185">Reference proteome</keyword>
<evidence type="ECO:0000256" key="1">
    <source>
        <dbReference type="ARBA" id="ARBA00005445"/>
    </source>
</evidence>
<reference evidence="4" key="1">
    <citation type="submission" date="2023-03" db="EMBL/GenBank/DDBJ databases">
        <title>Massive genome expansion in bonnet fungi (Mycena s.s.) driven by repeated elements and novel gene families across ecological guilds.</title>
        <authorList>
            <consortium name="Lawrence Berkeley National Laboratory"/>
            <person name="Harder C.B."/>
            <person name="Miyauchi S."/>
            <person name="Viragh M."/>
            <person name="Kuo A."/>
            <person name="Thoen E."/>
            <person name="Andreopoulos B."/>
            <person name="Lu D."/>
            <person name="Skrede I."/>
            <person name="Drula E."/>
            <person name="Henrissat B."/>
            <person name="Morin E."/>
            <person name="Kohler A."/>
            <person name="Barry K."/>
            <person name="LaButti K."/>
            <person name="Morin E."/>
            <person name="Salamov A."/>
            <person name="Lipzen A."/>
            <person name="Mereny Z."/>
            <person name="Hegedus B."/>
            <person name="Baldrian P."/>
            <person name="Stursova M."/>
            <person name="Weitz H."/>
            <person name="Taylor A."/>
            <person name="Grigoriev I.V."/>
            <person name="Nagy L.G."/>
            <person name="Martin F."/>
            <person name="Kauserud H."/>
        </authorList>
    </citation>
    <scope>NUCLEOTIDE SEQUENCE</scope>
    <source>
        <strain evidence="4">CBHHK182m</strain>
    </source>
</reference>
<dbReference type="Pfam" id="PF11999">
    <property type="entry name" value="Ice_binding"/>
    <property type="match status" value="1"/>
</dbReference>
<comment type="caution">
    <text evidence="4">The sequence shown here is derived from an EMBL/GenBank/DDBJ whole genome shotgun (WGS) entry which is preliminary data.</text>
</comment>
<feature type="signal peptide" evidence="3">
    <location>
        <begin position="1"/>
        <end position="20"/>
    </location>
</feature>
<protein>
    <submittedName>
        <fullName evidence="4">Antifreeze protein</fullName>
    </submittedName>
</protein>
<dbReference type="InterPro" id="IPR021884">
    <property type="entry name" value="Ice-bd_prot"/>
</dbReference>
<organism evidence="4 5">
    <name type="scientific">Mycena metata</name>
    <dbReference type="NCBI Taxonomy" id="1033252"/>
    <lineage>
        <taxon>Eukaryota</taxon>
        <taxon>Fungi</taxon>
        <taxon>Dikarya</taxon>
        <taxon>Basidiomycota</taxon>
        <taxon>Agaricomycotina</taxon>
        <taxon>Agaricomycetes</taxon>
        <taxon>Agaricomycetidae</taxon>
        <taxon>Agaricales</taxon>
        <taxon>Marasmiineae</taxon>
        <taxon>Mycenaceae</taxon>
        <taxon>Mycena</taxon>
    </lineage>
</organism>
<dbReference type="AlphaFoldDB" id="A0AAD7HDS1"/>
<evidence type="ECO:0000313" key="4">
    <source>
        <dbReference type="EMBL" id="KAJ7718249.1"/>
    </source>
</evidence>
<name>A0AAD7HDS1_9AGAR</name>
<accession>A0AAD7HDS1</accession>
<dbReference type="EMBL" id="JARKIB010000267">
    <property type="protein sequence ID" value="KAJ7718249.1"/>
    <property type="molecule type" value="Genomic_DNA"/>
</dbReference>
<gene>
    <name evidence="4" type="ORF">B0H16DRAFT_424901</name>
</gene>
<dbReference type="Proteomes" id="UP001215598">
    <property type="component" value="Unassembled WGS sequence"/>
</dbReference>
<evidence type="ECO:0000256" key="2">
    <source>
        <dbReference type="ARBA" id="ARBA00022729"/>
    </source>
</evidence>
<keyword evidence="2 3" id="KW-0732">Signal</keyword>
<comment type="similarity">
    <text evidence="1">Belongs to the ice-binding protein family.</text>
</comment>
<feature type="chain" id="PRO_5042096369" evidence="3">
    <location>
        <begin position="21"/>
        <end position="242"/>
    </location>
</feature>
<sequence>MISSIFVALAFLTASATVGAVGPAAVDLGTAGNYAIIGETGITTVPPSVITGSMAVSPIDSTAITGFSLSLDSTGEFSTSTQVSGEVFAASYSVPTPAILTTAISDMVTAYNDSISRANPDFLNLAGGAIAGLTLAPGLYHWGSAVTIDGDITISGGATDTWIFQVLGTVDIAANKRMTLSSGALAENIVWVATDAVAAGAGSHFEGVILGKTGITLKTGATANSRLLAQTLVALQKATVTT</sequence>